<evidence type="ECO:0000313" key="2">
    <source>
        <dbReference type="EMBL" id="USS44105.1"/>
    </source>
</evidence>
<proteinExistence type="predicted"/>
<dbReference type="EMBL" id="CP099583">
    <property type="protein sequence ID" value="USS44105.1"/>
    <property type="molecule type" value="Genomic_DNA"/>
</dbReference>
<name>A0ABY5BAR1_BURGL</name>
<accession>A0ABY5BAR1</accession>
<keyword evidence="3" id="KW-1185">Reference proteome</keyword>
<reference evidence="2" key="1">
    <citation type="submission" date="2022-06" db="EMBL/GenBank/DDBJ databases">
        <title>Draft genome sequence of Burkholderia glumae strain GR20004 isolated from rice panicle showing bacterial panicle blight.</title>
        <authorList>
            <person name="Choi S.Y."/>
            <person name="Lee Y.H."/>
        </authorList>
    </citation>
    <scope>NUCLEOTIDE SEQUENCE</scope>
    <source>
        <strain evidence="2">GR20004</strain>
    </source>
</reference>
<protein>
    <submittedName>
        <fullName evidence="2">RNA polymerase subunit sigma</fullName>
    </submittedName>
</protein>
<gene>
    <name evidence="2" type="ORF">NFI99_08225</name>
</gene>
<feature type="chain" id="PRO_5046879673" evidence="1">
    <location>
        <begin position="24"/>
        <end position="116"/>
    </location>
</feature>
<dbReference type="Proteomes" id="UP001056386">
    <property type="component" value="Chromosome 2"/>
</dbReference>
<feature type="signal peptide" evidence="1">
    <location>
        <begin position="1"/>
        <end position="23"/>
    </location>
</feature>
<evidence type="ECO:0000256" key="1">
    <source>
        <dbReference type="SAM" id="SignalP"/>
    </source>
</evidence>
<dbReference type="GeneID" id="93068689"/>
<organism evidence="2 3">
    <name type="scientific">Burkholderia glumae</name>
    <name type="common">Pseudomonas glumae</name>
    <dbReference type="NCBI Taxonomy" id="337"/>
    <lineage>
        <taxon>Bacteria</taxon>
        <taxon>Pseudomonadati</taxon>
        <taxon>Pseudomonadota</taxon>
        <taxon>Betaproteobacteria</taxon>
        <taxon>Burkholderiales</taxon>
        <taxon>Burkholderiaceae</taxon>
        <taxon>Burkholderia</taxon>
    </lineage>
</organism>
<keyword evidence="1" id="KW-0732">Signal</keyword>
<dbReference type="RefSeq" id="WP_230674369.1">
    <property type="nucleotide sequence ID" value="NZ_CP021075.1"/>
</dbReference>
<evidence type="ECO:0000313" key="3">
    <source>
        <dbReference type="Proteomes" id="UP001056386"/>
    </source>
</evidence>
<sequence length="116" mass="11638">MRTAVSSAAAAAALALFALIRSAGGLAAACDSDFATARDARTVGAGAAFAVPATVRFLPAGDAPDTDFAEPADRAFVTLEVGSSEPLPTAVFPPAVFAIANFASVLRKQTAENLVL</sequence>